<dbReference type="EMBL" id="LR746279">
    <property type="protein sequence ID" value="CAA7409413.1"/>
    <property type="molecule type" value="Genomic_DNA"/>
</dbReference>
<evidence type="ECO:0000256" key="5">
    <source>
        <dbReference type="ARBA" id="ARBA00023204"/>
    </source>
</evidence>
<organism evidence="10 11">
    <name type="scientific">Spirodela intermedia</name>
    <name type="common">Intermediate duckweed</name>
    <dbReference type="NCBI Taxonomy" id="51605"/>
    <lineage>
        <taxon>Eukaryota</taxon>
        <taxon>Viridiplantae</taxon>
        <taxon>Streptophyta</taxon>
        <taxon>Embryophyta</taxon>
        <taxon>Tracheophyta</taxon>
        <taxon>Spermatophyta</taxon>
        <taxon>Magnoliopsida</taxon>
        <taxon>Liliopsida</taxon>
        <taxon>Araceae</taxon>
        <taxon>Lemnoideae</taxon>
        <taxon>Spirodela</taxon>
    </lineage>
</organism>
<dbReference type="PANTHER" id="PTHR12663">
    <property type="entry name" value="ANDROGEN INDUCED INHIBITOR OF PROLIFERATION AS3 / PDS5-RELATED"/>
    <property type="match status" value="1"/>
</dbReference>
<dbReference type="SUPFAM" id="SSF48371">
    <property type="entry name" value="ARM repeat"/>
    <property type="match status" value="1"/>
</dbReference>
<gene>
    <name evidence="10" type="ORF">SI8410_16020091</name>
</gene>
<feature type="compositionally biased region" description="Basic and acidic residues" evidence="8">
    <location>
        <begin position="743"/>
        <end position="758"/>
    </location>
</feature>
<evidence type="ECO:0000256" key="6">
    <source>
        <dbReference type="ARBA" id="ARBA00023242"/>
    </source>
</evidence>
<dbReference type="GO" id="GO:0007064">
    <property type="term" value="P:mitotic sister chromatid cohesion"/>
    <property type="evidence" value="ECO:0007669"/>
    <property type="project" value="InterPro"/>
</dbReference>
<evidence type="ECO:0000256" key="3">
    <source>
        <dbReference type="ARBA" id="ARBA00022763"/>
    </source>
</evidence>
<dbReference type="Pfam" id="PF20168">
    <property type="entry name" value="PDS5"/>
    <property type="match status" value="1"/>
</dbReference>
<proteinExistence type="predicted"/>
<keyword evidence="4" id="KW-0498">Mitosis</keyword>
<evidence type="ECO:0000259" key="9">
    <source>
        <dbReference type="Pfam" id="PF21743"/>
    </source>
</evidence>
<dbReference type="CDD" id="cd20404">
    <property type="entry name" value="Tudor_Agenet_AtEML-like"/>
    <property type="match status" value="1"/>
</dbReference>
<keyword evidence="6" id="KW-0539">Nucleus</keyword>
<feature type="compositionally biased region" description="Basic and acidic residues" evidence="8">
    <location>
        <begin position="329"/>
        <end position="339"/>
    </location>
</feature>
<dbReference type="GO" id="GO:0006281">
    <property type="term" value="P:DNA repair"/>
    <property type="evidence" value="ECO:0007669"/>
    <property type="project" value="UniProtKB-KW"/>
</dbReference>
<evidence type="ECO:0000313" key="10">
    <source>
        <dbReference type="EMBL" id="CAA7409413.1"/>
    </source>
</evidence>
<evidence type="ECO:0000256" key="2">
    <source>
        <dbReference type="ARBA" id="ARBA00022618"/>
    </source>
</evidence>
<dbReference type="GO" id="GO:0000785">
    <property type="term" value="C:chromatin"/>
    <property type="evidence" value="ECO:0007669"/>
    <property type="project" value="TreeGrafter"/>
</dbReference>
<name>A0A7I8LH92_SPIIN</name>
<feature type="compositionally biased region" description="Basic residues" evidence="8">
    <location>
        <begin position="533"/>
        <end position="542"/>
    </location>
</feature>
<keyword evidence="11" id="KW-1185">Reference proteome</keyword>
<keyword evidence="2" id="KW-0132">Cell division</keyword>
<keyword evidence="7" id="KW-0131">Cell cycle</keyword>
<dbReference type="OrthoDB" id="200660at2759"/>
<sequence>MGNSETELEGNIEEAGKRLQDAPQSVDDLLPLLDQLESLLSRVEQSPSQSMLIALRPAIMGLTAKELLENVDTNVHVAVTTCISEITRITAPEAPYDDDLMKEIFQRIVQSFRNLDDMSSSLYPKRVSILETVAKVRSCVVMLDLECDSLILDMFHHFLNTIRDNHPESVFTSMETIMTLVLEESEDISPDLLSCLLMIVKRDNKSILPIARKLAEKVIANCALKLKPCLMEAVQSIGAPLADYSKIVAAVCQESSDVLEHNGVKADENKVSERTVSDEIQQGLGKLESEVASRKVNVVADKSPTSLAINGTVQAVDEIPLVELTSPNKKSERSRRGTNSERTQAARSEADNIEAGLNHSAKRVRGRRSSEKEAVGLPGRRRGRGRGTNRLQSEKLSQEEAEANKREKSEKRIGRHASSERSADNSASVVTPTGVGSARPKRGRSSGYRGSVKRRGMNVGDDVPVNGNSRNETTPSIDIVTEKQIEDVSDSEKKPLRHLAKKLLENAEDSRGSYKKFRSKMDRDLLTDSEGKQRKRPGRKPKSAGEGETSEKSHSSKSRLLKGGVSSDDNGFSEQNLKGPLSSPRATAKANRDLSLSEESLPKKRRKKRTREEISENLHDAIKYDESLVGVKIKVWWPDDEKFYAGIVDSYNPSTMRHKVLYNDGDEEDLFLKKEVLKFRKGTKGLRPAQVPAADGSDGSAGGFSRKRKLGVRTPSSADSSSKAEINGSTKAAASGDGGGGRKQLEKEREREREREGGEGGGSGPCWGSGPVLAEPSSSRRSSPGAAGGQEVSARENI</sequence>
<dbReference type="AlphaFoldDB" id="A0A7I8LH92"/>
<dbReference type="InterPro" id="IPR039776">
    <property type="entry name" value="Pds5"/>
</dbReference>
<dbReference type="GO" id="GO:0035825">
    <property type="term" value="P:homologous recombination"/>
    <property type="evidence" value="ECO:0007669"/>
    <property type="project" value="UniProtKB-ARBA"/>
</dbReference>
<dbReference type="Gene3D" id="2.30.30.140">
    <property type="match status" value="1"/>
</dbReference>
<evidence type="ECO:0000313" key="11">
    <source>
        <dbReference type="Proteomes" id="UP000663760"/>
    </source>
</evidence>
<feature type="compositionally biased region" description="Basic and acidic residues" evidence="8">
    <location>
        <begin position="519"/>
        <end position="532"/>
    </location>
</feature>
<evidence type="ECO:0000256" key="4">
    <source>
        <dbReference type="ARBA" id="ARBA00022776"/>
    </source>
</evidence>
<feature type="compositionally biased region" description="Basic and acidic residues" evidence="8">
    <location>
        <begin position="392"/>
        <end position="423"/>
    </location>
</feature>
<dbReference type="GO" id="GO:0051301">
    <property type="term" value="P:cell division"/>
    <property type="evidence" value="ECO:0007669"/>
    <property type="project" value="UniProtKB-KW"/>
</dbReference>
<feature type="compositionally biased region" description="Basic and acidic residues" evidence="8">
    <location>
        <begin position="480"/>
        <end position="494"/>
    </location>
</feature>
<feature type="compositionally biased region" description="Polar residues" evidence="8">
    <location>
        <begin position="714"/>
        <end position="732"/>
    </location>
</feature>
<evidence type="ECO:0000256" key="1">
    <source>
        <dbReference type="ARBA" id="ARBA00004123"/>
    </source>
</evidence>
<dbReference type="SUPFAM" id="SSF63748">
    <property type="entry name" value="Tudor/PWWP/MBT"/>
    <property type="match status" value="1"/>
</dbReference>
<dbReference type="GO" id="GO:0005634">
    <property type="term" value="C:nucleus"/>
    <property type="evidence" value="ECO:0007669"/>
    <property type="project" value="UniProtKB-SubCell"/>
</dbReference>
<comment type="subcellular location">
    <subcellularLocation>
        <location evidence="1">Nucleus</location>
    </subcellularLocation>
</comment>
<feature type="domain" description="PTM/DIR17-like Tudor" evidence="9">
    <location>
        <begin position="641"/>
        <end position="671"/>
    </location>
</feature>
<protein>
    <recommendedName>
        <fullName evidence="9">PTM/DIR17-like Tudor domain-containing protein</fullName>
    </recommendedName>
</protein>
<accession>A0A7I8LH92</accession>
<dbReference type="InterPro" id="IPR016024">
    <property type="entry name" value="ARM-type_fold"/>
</dbReference>
<feature type="compositionally biased region" description="Basic and acidic residues" evidence="8">
    <location>
        <begin position="502"/>
        <end position="512"/>
    </location>
</feature>
<keyword evidence="3" id="KW-0227">DNA damage</keyword>
<reference evidence="10" key="1">
    <citation type="submission" date="2020-02" db="EMBL/GenBank/DDBJ databases">
        <authorList>
            <person name="Scholz U."/>
            <person name="Mascher M."/>
            <person name="Fiebig A."/>
        </authorList>
    </citation>
    <scope>NUCLEOTIDE SEQUENCE</scope>
</reference>
<feature type="compositionally biased region" description="Low complexity" evidence="8">
    <location>
        <begin position="776"/>
        <end position="785"/>
    </location>
</feature>
<feature type="region of interest" description="Disordered" evidence="8">
    <location>
        <begin position="324"/>
        <end position="617"/>
    </location>
</feature>
<evidence type="ECO:0000256" key="7">
    <source>
        <dbReference type="ARBA" id="ARBA00023306"/>
    </source>
</evidence>
<feature type="region of interest" description="Disordered" evidence="8">
    <location>
        <begin position="682"/>
        <end position="798"/>
    </location>
</feature>
<feature type="compositionally biased region" description="Basic and acidic residues" evidence="8">
    <location>
        <begin position="543"/>
        <end position="554"/>
    </location>
</feature>
<evidence type="ECO:0000256" key="8">
    <source>
        <dbReference type="SAM" id="MobiDB-lite"/>
    </source>
</evidence>
<dbReference type="InterPro" id="IPR047365">
    <property type="entry name" value="Tudor_AtPTM-like"/>
</dbReference>
<dbReference type="Pfam" id="PF21743">
    <property type="entry name" value="PTM_DIR17_Tudor"/>
    <property type="match status" value="1"/>
</dbReference>
<feature type="compositionally biased region" description="Polar residues" evidence="8">
    <location>
        <begin position="466"/>
        <end position="476"/>
    </location>
</feature>
<keyword evidence="5" id="KW-0234">DNA repair</keyword>
<feature type="compositionally biased region" description="Polar residues" evidence="8">
    <location>
        <begin position="567"/>
        <end position="576"/>
    </location>
</feature>
<dbReference type="PANTHER" id="PTHR12663:SF3">
    <property type="entry name" value="SISTER CHROMATID COHESION PROTEIN PDS5 HOMOLOG C"/>
    <property type="match status" value="1"/>
</dbReference>
<dbReference type="Proteomes" id="UP000663760">
    <property type="component" value="Chromosome 16"/>
</dbReference>